<sequence>MTSNWSSTPNSSSPANAFANLSLKPSPLSSRSGSPGTQSTTPSGAKQPSANSFANIAPFGKKPTNNLSLLEQQQLREARRRKDEEERQKQMDQLFGGGSGGGSVGFWEGLEGKSKPLPSAQADEDDILAGFSAAAPVDNSSYYPPPQVEKPPSAAAQQKADPLGDFFGGISNKPSGSVAFGAMAPASSSGSQPFDPFDFDSLSSKSHTPVPPSQSAPRTQVDDEFDILGDLSKPVSEIPPRPEPSRSPNTTSQSPRKPEPSLRCDDPRDLAIAEIVDMGFSVEQSREALAQTETGLDVQGAIGYILDQAHHKSKSQRSTPQDRAENSSHRNGHNREPPSRHSEIDDTPAWARNGGTQSGSSAAAIGGSLFKSANSLWNAGRKKVEKAVAEFQADLRDDGGDPNMPRWMRERQIREQLEARGAKGITHNDRPPKDPRPESGKDASITDEALMLEMGSGPPQHRKKARDSPAPSGVPSSSRSAPPSGLSQRDQIQLERQRAFEDAIREKERELQERQQRARNTSAIPDSASRRAKLEAESETVYVSRNRRRPPPASSSSKSSTPALAEGDLLSSSKTPAPRSNNPFAEEASREKSRSPQPPRPATQQRAFPTPTRRTAPRPPRKVPQIPPSSLTTSNTARRKGTEAFKLGDYALAQQHYSNSISPIPATHPLRIILLTNRSLSHIKLGDPRSALSDITEILNLIGPLKGVDETITLDGSEKPMPDYWSKAIIRKAECLEQLEKWVDAKTAWEEALSAGVGGAQANAGKRRCENAINPPKPQTRPASSSPPSSASSNRRRPPPPRSAPPTKQASDREAVRALRAQNAATEKAEAEKFALHDSVEEKINAWKNGKEGNLRALLAGLDTVLWEGAGWKKVGMGDLLMPNKCKIWYMKGIAKVHPDKIPQNATTEQRMISAAVFSLLNEAWDAFKAENGL</sequence>
<dbReference type="GO" id="GO:0072318">
    <property type="term" value="P:clathrin coat disassembly"/>
    <property type="evidence" value="ECO:0007669"/>
    <property type="project" value="TreeGrafter"/>
</dbReference>
<feature type="compositionally biased region" description="Low complexity" evidence="1">
    <location>
        <begin position="781"/>
        <end position="793"/>
    </location>
</feature>
<dbReference type="InParanoid" id="A0A4S2N219"/>
<dbReference type="STRING" id="341454.A0A4S2N219"/>
<dbReference type="Gene3D" id="1.10.287.110">
    <property type="entry name" value="DnaJ domain"/>
    <property type="match status" value="1"/>
</dbReference>
<evidence type="ECO:0000313" key="3">
    <source>
        <dbReference type="EMBL" id="TGZ83036.1"/>
    </source>
</evidence>
<feature type="compositionally biased region" description="Low complexity" evidence="1">
    <location>
        <begin position="468"/>
        <end position="487"/>
    </location>
</feature>
<feature type="region of interest" description="Disordered" evidence="1">
    <location>
        <begin position="1"/>
        <end position="269"/>
    </location>
</feature>
<dbReference type="Gene3D" id="1.10.8.10">
    <property type="entry name" value="DNA helicase RuvA subunit, C-terminal domain"/>
    <property type="match status" value="1"/>
</dbReference>
<feature type="compositionally biased region" description="Basic and acidic residues" evidence="1">
    <location>
        <begin position="492"/>
        <end position="516"/>
    </location>
</feature>
<feature type="region of interest" description="Disordered" evidence="1">
    <location>
        <begin position="757"/>
        <end position="814"/>
    </location>
</feature>
<dbReference type="SUPFAM" id="SSF46934">
    <property type="entry name" value="UBA-like"/>
    <property type="match status" value="1"/>
</dbReference>
<dbReference type="GO" id="GO:0005737">
    <property type="term" value="C:cytoplasm"/>
    <property type="evidence" value="ECO:0007669"/>
    <property type="project" value="TreeGrafter"/>
</dbReference>
<evidence type="ECO:0000313" key="4">
    <source>
        <dbReference type="Proteomes" id="UP000298138"/>
    </source>
</evidence>
<dbReference type="FunFam" id="1.10.287.110:FF:000002">
    <property type="entry name" value="putative tyrosine-protein phosphatase auxilin isoform X2"/>
    <property type="match status" value="1"/>
</dbReference>
<feature type="compositionally biased region" description="Polar residues" evidence="1">
    <location>
        <begin position="570"/>
        <end position="583"/>
    </location>
</feature>
<dbReference type="AlphaFoldDB" id="A0A4S2N219"/>
<accession>A0A4S2N219</accession>
<feature type="domain" description="UBA" evidence="2">
    <location>
        <begin position="264"/>
        <end position="308"/>
    </location>
</feature>
<dbReference type="InterPro" id="IPR015940">
    <property type="entry name" value="UBA"/>
</dbReference>
<feature type="compositionally biased region" description="Low complexity" evidence="1">
    <location>
        <begin position="602"/>
        <end position="614"/>
    </location>
</feature>
<feature type="region of interest" description="Disordered" evidence="1">
    <location>
        <begin position="393"/>
        <end position="640"/>
    </location>
</feature>
<protein>
    <recommendedName>
        <fullName evidence="2">UBA domain-containing protein</fullName>
    </recommendedName>
</protein>
<feature type="compositionally biased region" description="Basic and acidic residues" evidence="1">
    <location>
        <begin position="407"/>
        <end position="441"/>
    </location>
</feature>
<dbReference type="GO" id="GO:0030276">
    <property type="term" value="F:clathrin binding"/>
    <property type="evidence" value="ECO:0007669"/>
    <property type="project" value="TreeGrafter"/>
</dbReference>
<dbReference type="PROSITE" id="PS50030">
    <property type="entry name" value="UBA"/>
    <property type="match status" value="1"/>
</dbReference>
<organism evidence="3 4">
    <name type="scientific">Ascodesmis nigricans</name>
    <dbReference type="NCBI Taxonomy" id="341454"/>
    <lineage>
        <taxon>Eukaryota</taxon>
        <taxon>Fungi</taxon>
        <taxon>Dikarya</taxon>
        <taxon>Ascomycota</taxon>
        <taxon>Pezizomycotina</taxon>
        <taxon>Pezizomycetes</taxon>
        <taxon>Pezizales</taxon>
        <taxon>Ascodesmidaceae</taxon>
        <taxon>Ascodesmis</taxon>
    </lineage>
</organism>
<dbReference type="GO" id="GO:0031982">
    <property type="term" value="C:vesicle"/>
    <property type="evidence" value="ECO:0007669"/>
    <property type="project" value="TreeGrafter"/>
</dbReference>
<dbReference type="PANTHER" id="PTHR23172">
    <property type="entry name" value="AUXILIN/CYCLIN G-ASSOCIATED KINASE-RELATED"/>
    <property type="match status" value="1"/>
</dbReference>
<name>A0A4S2N219_9PEZI</name>
<dbReference type="SUPFAM" id="SSF46565">
    <property type="entry name" value="Chaperone J-domain"/>
    <property type="match status" value="1"/>
</dbReference>
<dbReference type="InterPro" id="IPR009060">
    <property type="entry name" value="UBA-like_sf"/>
</dbReference>
<dbReference type="InterPro" id="IPR011990">
    <property type="entry name" value="TPR-like_helical_dom_sf"/>
</dbReference>
<gene>
    <name evidence="3" type="ORF">EX30DRAFT_316971</name>
</gene>
<feature type="compositionally biased region" description="Basic and acidic residues" evidence="1">
    <location>
        <begin position="74"/>
        <end position="90"/>
    </location>
</feature>
<dbReference type="SUPFAM" id="SSF48452">
    <property type="entry name" value="TPR-like"/>
    <property type="match status" value="1"/>
</dbReference>
<dbReference type="Proteomes" id="UP000298138">
    <property type="component" value="Unassembled WGS sequence"/>
</dbReference>
<proteinExistence type="predicted"/>
<dbReference type="InterPro" id="IPR036869">
    <property type="entry name" value="J_dom_sf"/>
</dbReference>
<dbReference type="EMBL" id="ML220114">
    <property type="protein sequence ID" value="TGZ83036.1"/>
    <property type="molecule type" value="Genomic_DNA"/>
</dbReference>
<dbReference type="GO" id="GO:0072583">
    <property type="term" value="P:clathrin-dependent endocytosis"/>
    <property type="evidence" value="ECO:0007669"/>
    <property type="project" value="TreeGrafter"/>
</dbReference>
<evidence type="ECO:0000259" key="2">
    <source>
        <dbReference type="PROSITE" id="PS50030"/>
    </source>
</evidence>
<dbReference type="OrthoDB" id="1717591at2759"/>
<feature type="region of interest" description="Disordered" evidence="1">
    <location>
        <begin position="307"/>
        <end position="363"/>
    </location>
</feature>
<feature type="compositionally biased region" description="Low complexity" evidence="1">
    <location>
        <begin position="1"/>
        <end position="44"/>
    </location>
</feature>
<dbReference type="Gene3D" id="1.25.40.10">
    <property type="entry name" value="Tetratricopeptide repeat domain"/>
    <property type="match status" value="1"/>
</dbReference>
<keyword evidence="4" id="KW-1185">Reference proteome</keyword>
<evidence type="ECO:0000256" key="1">
    <source>
        <dbReference type="SAM" id="MobiDB-lite"/>
    </source>
</evidence>
<reference evidence="3 4" key="1">
    <citation type="submission" date="2019-04" db="EMBL/GenBank/DDBJ databases">
        <title>Comparative genomics and transcriptomics to analyze fruiting body development in filamentous ascomycetes.</title>
        <authorList>
            <consortium name="DOE Joint Genome Institute"/>
            <person name="Lutkenhaus R."/>
            <person name="Traeger S."/>
            <person name="Breuer J."/>
            <person name="Kuo A."/>
            <person name="Lipzen A."/>
            <person name="Pangilinan J."/>
            <person name="Dilworth D."/>
            <person name="Sandor L."/>
            <person name="Poggeler S."/>
            <person name="Barry K."/>
            <person name="Grigoriev I.V."/>
            <person name="Nowrousian M."/>
        </authorList>
    </citation>
    <scope>NUCLEOTIDE SEQUENCE [LARGE SCALE GENOMIC DNA]</scope>
    <source>
        <strain evidence="3 4">CBS 389.68</strain>
    </source>
</reference>
<dbReference type="PANTHER" id="PTHR23172:SF19">
    <property type="entry name" value="J DOMAIN-CONTAINING PROTEIN"/>
    <property type="match status" value="1"/>
</dbReference>
<feature type="compositionally biased region" description="Gly residues" evidence="1">
    <location>
        <begin position="95"/>
        <end position="104"/>
    </location>
</feature>
<feature type="compositionally biased region" description="Basic and acidic residues" evidence="1">
    <location>
        <begin position="256"/>
        <end position="269"/>
    </location>
</feature>
<feature type="compositionally biased region" description="Basic and acidic residues" evidence="1">
    <location>
        <begin position="320"/>
        <end position="344"/>
    </location>
</feature>
<feature type="compositionally biased region" description="Low complexity" evidence="1">
    <location>
        <begin position="354"/>
        <end position="363"/>
    </location>
</feature>